<dbReference type="EMBL" id="STGT01000001">
    <property type="protein sequence ID" value="THV16494.1"/>
    <property type="molecule type" value="Genomic_DNA"/>
</dbReference>
<name>A0ABY2QY12_9HYPH</name>
<dbReference type="RefSeq" id="WP_136556122.1">
    <property type="nucleotide sequence ID" value="NZ_STGT01000001.1"/>
</dbReference>
<keyword evidence="3" id="KW-1185">Reference proteome</keyword>
<dbReference type="InterPro" id="IPR028250">
    <property type="entry name" value="DsbDN"/>
</dbReference>
<protein>
    <recommendedName>
        <fullName evidence="1">Thiol:disulfide interchange protein DsbD N-terminal domain-containing protein</fullName>
    </recommendedName>
</protein>
<evidence type="ECO:0000313" key="2">
    <source>
        <dbReference type="EMBL" id="THV16494.1"/>
    </source>
</evidence>
<gene>
    <name evidence="2" type="ORF">E9677_00360</name>
</gene>
<reference evidence="2 3" key="1">
    <citation type="submission" date="2019-04" db="EMBL/GenBank/DDBJ databases">
        <title>Genome sequence of strain 7209-2.</title>
        <authorList>
            <person name="Gao J."/>
            <person name="Sun J."/>
        </authorList>
    </citation>
    <scope>NUCLEOTIDE SEQUENCE [LARGE SCALE GENOMIC DNA]</scope>
    <source>
        <strain evidence="2 3">7209-2</strain>
    </source>
</reference>
<dbReference type="Pfam" id="PF11412">
    <property type="entry name" value="DsbD_N"/>
    <property type="match status" value="1"/>
</dbReference>
<feature type="domain" description="Thiol:disulfide interchange protein DsbD N-terminal" evidence="1">
    <location>
        <begin position="61"/>
        <end position="160"/>
    </location>
</feature>
<evidence type="ECO:0000259" key="1">
    <source>
        <dbReference type="Pfam" id="PF11412"/>
    </source>
</evidence>
<proteinExistence type="predicted"/>
<accession>A0ABY2QY12</accession>
<sequence>MSFSRLFQALCPTRLTPFAAILGMLFMLPALPLMAASSDWAVNEGGRMRLILLPEGTDGLRQGALVIEPSPGWITYWKEPGDVGIPPAIKPAPGASYTVDSIGFPVPKVLMSGDMIDVGYDHAVTLPITLKNAPDTAGVTLNAFVGVCQNICIPFQADLTVPPDTGGVSDPAAAALVAAALAQIPPGPSEEFHIVDHKLRHDAKELVVRAVLPEGSTATKVFVSGPSGHVFVNAEVTAGTSGETILTMPIGKLPKKYKLAGKRWGILIVSADRAMETTLAFD</sequence>
<evidence type="ECO:0000313" key="3">
    <source>
        <dbReference type="Proteomes" id="UP000309667"/>
    </source>
</evidence>
<comment type="caution">
    <text evidence="2">The sequence shown here is derived from an EMBL/GenBank/DDBJ whole genome shotgun (WGS) entry which is preliminary data.</text>
</comment>
<organism evidence="2 3">
    <name type="scientific">Rhizobium rhizophilum</name>
    <dbReference type="NCBI Taxonomy" id="1850373"/>
    <lineage>
        <taxon>Bacteria</taxon>
        <taxon>Pseudomonadati</taxon>
        <taxon>Pseudomonadota</taxon>
        <taxon>Alphaproteobacteria</taxon>
        <taxon>Hyphomicrobiales</taxon>
        <taxon>Rhizobiaceae</taxon>
        <taxon>Rhizobium/Agrobacterium group</taxon>
        <taxon>Rhizobium</taxon>
    </lineage>
</organism>
<dbReference type="Proteomes" id="UP000309667">
    <property type="component" value="Unassembled WGS sequence"/>
</dbReference>